<dbReference type="SMART" id="SM00088">
    <property type="entry name" value="PINT"/>
    <property type="match status" value="1"/>
</dbReference>
<dbReference type="GO" id="GO:0000502">
    <property type="term" value="C:proteasome complex"/>
    <property type="evidence" value="ECO:0007669"/>
    <property type="project" value="UniProtKB-KW"/>
</dbReference>
<dbReference type="Gene3D" id="1.25.40.570">
    <property type="match status" value="1"/>
</dbReference>
<dbReference type="Pfam" id="PF01399">
    <property type="entry name" value="PCI"/>
    <property type="match status" value="1"/>
</dbReference>
<sequence>MDLAFGADDSKKRKGPSKNWTEREIEEELKKLDAKIEDAKTNSGDVEVRDAILDKAMFLKQEARDYPEAEKVFREAYVKSGGASKKMELLFEILLMNIEKFDIDSVKKDVTLCKQLVDEGADWDKKNKLKIFEGVYCMLIRDLKRAAELFMSSIATFTCVELMEYKDFVFYTVVTAMVTQDRKTIRKEVVHSPDILAVIRDIPFLRQYMESFYNCEYKQFFEAFVEIIDAIKRDKYLQTHANYFIKEMRLVAYRQYLESFKSVTIENMARAFGVQPDFIDKELSNFIYIGKINCKIDKVSGVIESNRPNKKAELFTNTIKSGDALLNRIQKLARALDI</sequence>
<dbReference type="FunCoup" id="A0A078AJP3">
    <property type="interactions" value="686"/>
</dbReference>
<dbReference type="InterPro" id="IPR049549">
    <property type="entry name" value="RPN7_PSMD6_C"/>
</dbReference>
<dbReference type="Pfam" id="PF10602">
    <property type="entry name" value="RPN7"/>
    <property type="match status" value="1"/>
</dbReference>
<protein>
    <submittedName>
        <fullName evidence="4">26s proteasome non-atpase regulatory subunit 6</fullName>
    </submittedName>
</protein>
<dbReference type="OMA" id="RLHCKVD"/>
<dbReference type="InterPro" id="IPR019585">
    <property type="entry name" value="Rpn7/CSN1"/>
</dbReference>
<dbReference type="GO" id="GO:0043161">
    <property type="term" value="P:proteasome-mediated ubiquitin-dependent protein catabolic process"/>
    <property type="evidence" value="ECO:0007669"/>
    <property type="project" value="TreeGrafter"/>
</dbReference>
<dbReference type="InterPro" id="IPR036390">
    <property type="entry name" value="WH_DNA-bd_sf"/>
</dbReference>
<dbReference type="PANTHER" id="PTHR14145:SF1">
    <property type="entry name" value="26S PROTEASOME NON-ATPASE REGULATORY SUBUNIT 6"/>
    <property type="match status" value="1"/>
</dbReference>
<accession>A0A078AJP3</accession>
<evidence type="ECO:0000256" key="1">
    <source>
        <dbReference type="ARBA" id="ARBA00022942"/>
    </source>
</evidence>
<dbReference type="InParanoid" id="A0A078AJP3"/>
<dbReference type="Proteomes" id="UP000039865">
    <property type="component" value="Unassembled WGS sequence"/>
</dbReference>
<keyword evidence="1 4" id="KW-0647">Proteasome</keyword>
<proteinExistence type="predicted"/>
<keyword evidence="5" id="KW-1185">Reference proteome</keyword>
<feature type="region of interest" description="Disordered" evidence="2">
    <location>
        <begin position="1"/>
        <end position="22"/>
    </location>
</feature>
<gene>
    <name evidence="4" type="primary">Contig1386.g1520</name>
    <name evidence="4" type="ORF">STYLEM_10715</name>
</gene>
<evidence type="ECO:0000313" key="5">
    <source>
        <dbReference type="Proteomes" id="UP000039865"/>
    </source>
</evidence>
<reference evidence="4 5" key="1">
    <citation type="submission" date="2014-06" db="EMBL/GenBank/DDBJ databases">
        <authorList>
            <person name="Swart Estienne"/>
        </authorList>
    </citation>
    <scope>NUCLEOTIDE SEQUENCE [LARGE SCALE GENOMIC DNA]</scope>
    <source>
        <strain evidence="4 5">130c</strain>
    </source>
</reference>
<evidence type="ECO:0000256" key="2">
    <source>
        <dbReference type="SAM" id="MobiDB-lite"/>
    </source>
</evidence>
<dbReference type="InterPro" id="IPR045135">
    <property type="entry name" value="Rpn7_N"/>
</dbReference>
<dbReference type="EMBL" id="CCKQ01010186">
    <property type="protein sequence ID" value="CDW81692.1"/>
    <property type="molecule type" value="Genomic_DNA"/>
</dbReference>
<dbReference type="SUPFAM" id="SSF46785">
    <property type="entry name" value="Winged helix' DNA-binding domain"/>
    <property type="match status" value="1"/>
</dbReference>
<dbReference type="OrthoDB" id="1452at2759"/>
<organism evidence="4 5">
    <name type="scientific">Stylonychia lemnae</name>
    <name type="common">Ciliate</name>
    <dbReference type="NCBI Taxonomy" id="5949"/>
    <lineage>
        <taxon>Eukaryota</taxon>
        <taxon>Sar</taxon>
        <taxon>Alveolata</taxon>
        <taxon>Ciliophora</taxon>
        <taxon>Intramacronucleata</taxon>
        <taxon>Spirotrichea</taxon>
        <taxon>Stichotrichia</taxon>
        <taxon>Sporadotrichida</taxon>
        <taxon>Oxytrichidae</taxon>
        <taxon>Stylonychinae</taxon>
        <taxon>Stylonychia</taxon>
    </lineage>
</organism>
<dbReference type="PANTHER" id="PTHR14145">
    <property type="entry name" value="26S PROTESOME SUBUNIT 6"/>
    <property type="match status" value="1"/>
</dbReference>
<dbReference type="Pfam" id="PF21154">
    <property type="entry name" value="RPN7_PSMD6_C"/>
    <property type="match status" value="1"/>
</dbReference>
<dbReference type="AlphaFoldDB" id="A0A078AJP3"/>
<dbReference type="InterPro" id="IPR000717">
    <property type="entry name" value="PCI_dom"/>
</dbReference>
<dbReference type="FunFam" id="1.25.40.570:FF:000005">
    <property type="entry name" value="26S proteasome regulatory subunit N7"/>
    <property type="match status" value="1"/>
</dbReference>
<dbReference type="PROSITE" id="PS50250">
    <property type="entry name" value="PCI"/>
    <property type="match status" value="1"/>
</dbReference>
<name>A0A078AJP3_STYLE</name>
<evidence type="ECO:0000313" key="4">
    <source>
        <dbReference type="EMBL" id="CDW81692.1"/>
    </source>
</evidence>
<evidence type="ECO:0000259" key="3">
    <source>
        <dbReference type="PROSITE" id="PS50250"/>
    </source>
</evidence>
<feature type="domain" description="PCI" evidence="3">
    <location>
        <begin position="142"/>
        <end position="310"/>
    </location>
</feature>